<dbReference type="InterPro" id="IPR050106">
    <property type="entry name" value="HistidinolP_aminotransfase"/>
</dbReference>
<evidence type="ECO:0000256" key="4">
    <source>
        <dbReference type="ARBA" id="ARBA00022576"/>
    </source>
</evidence>
<keyword evidence="6 7" id="KW-0663">Pyridoxal phosphate</keyword>
<dbReference type="InterPro" id="IPR015421">
    <property type="entry name" value="PyrdxlP-dep_Trfase_major"/>
</dbReference>
<sequence>MHKFIAFLVCFGLATGVRAQSSSNLGQKSIVQLSLNENPYGPPAGVNQAIEKELKQLARYTGNEGAELVAAIAKREGVDPDQIIPGEILDQLGLYLGLKGGPGGEFIYSVPGYPVLVNAAARVGGRVVAVPLSDRKENDLIAIAGQINDRTQAIFLVNPHNPSGTVSDKQVFHAFLHEASKRALVIIDEAYLEFTDDFTGRTAITNLKQGDNVMVFRTFAKAYGLAGLSIGYAVASKPLVAYLQAQGLGNVHDLNRLSVIATLAAFRDSTFISRVNQAITAERAKWNTVLDKLGISHTNSQANFVYIDLQKPYEEVAARFTQQGIQIGRAFAPYNTWVRITIGLPEENVKAQAVVRQLWASK</sequence>
<evidence type="ECO:0000313" key="9">
    <source>
        <dbReference type="EMBL" id="MVM28491.1"/>
    </source>
</evidence>
<dbReference type="RefSeq" id="WP_157582611.1">
    <property type="nucleotide sequence ID" value="NZ_WPIN01000001.1"/>
</dbReference>
<evidence type="ECO:0000256" key="2">
    <source>
        <dbReference type="ARBA" id="ARBA00005189"/>
    </source>
</evidence>
<dbReference type="GO" id="GO:0008483">
    <property type="term" value="F:transaminase activity"/>
    <property type="evidence" value="ECO:0007669"/>
    <property type="project" value="UniProtKB-KW"/>
</dbReference>
<dbReference type="EMBL" id="WPIN01000001">
    <property type="protein sequence ID" value="MVM28491.1"/>
    <property type="molecule type" value="Genomic_DNA"/>
</dbReference>
<dbReference type="SUPFAM" id="SSF53383">
    <property type="entry name" value="PLP-dependent transferases"/>
    <property type="match status" value="1"/>
</dbReference>
<name>A0A7K1S3U3_9BACT</name>
<dbReference type="PANTHER" id="PTHR43643">
    <property type="entry name" value="HISTIDINOL-PHOSPHATE AMINOTRANSFERASE 2"/>
    <property type="match status" value="1"/>
</dbReference>
<dbReference type="Proteomes" id="UP000436006">
    <property type="component" value="Unassembled WGS sequence"/>
</dbReference>
<dbReference type="InterPro" id="IPR015422">
    <property type="entry name" value="PyrdxlP-dep_Trfase_small"/>
</dbReference>
<dbReference type="Gene3D" id="3.90.1150.10">
    <property type="entry name" value="Aspartate Aminotransferase, domain 1"/>
    <property type="match status" value="1"/>
</dbReference>
<dbReference type="CDD" id="cd00609">
    <property type="entry name" value="AAT_like"/>
    <property type="match status" value="1"/>
</dbReference>
<proteinExistence type="inferred from homology"/>
<dbReference type="GO" id="GO:0030170">
    <property type="term" value="F:pyridoxal phosphate binding"/>
    <property type="evidence" value="ECO:0007669"/>
    <property type="project" value="InterPro"/>
</dbReference>
<comment type="pathway">
    <text evidence="2">Lipid metabolism.</text>
</comment>
<feature type="domain" description="Aminotransferase class I/classII large" evidence="8">
    <location>
        <begin position="29"/>
        <end position="350"/>
    </location>
</feature>
<evidence type="ECO:0000259" key="8">
    <source>
        <dbReference type="Pfam" id="PF00155"/>
    </source>
</evidence>
<comment type="cofactor">
    <cofactor evidence="1 7">
        <name>pyridoxal 5'-phosphate</name>
        <dbReference type="ChEBI" id="CHEBI:597326"/>
    </cofactor>
</comment>
<organism evidence="9 10">
    <name type="scientific">Spirosoma arboris</name>
    <dbReference type="NCBI Taxonomy" id="2682092"/>
    <lineage>
        <taxon>Bacteria</taxon>
        <taxon>Pseudomonadati</taxon>
        <taxon>Bacteroidota</taxon>
        <taxon>Cytophagia</taxon>
        <taxon>Cytophagales</taxon>
        <taxon>Cytophagaceae</taxon>
        <taxon>Spirosoma</taxon>
    </lineage>
</organism>
<dbReference type="PANTHER" id="PTHR43643:SF3">
    <property type="entry name" value="HISTIDINOL-PHOSPHATE AMINOTRANSFERASE"/>
    <property type="match status" value="1"/>
</dbReference>
<evidence type="ECO:0000256" key="1">
    <source>
        <dbReference type="ARBA" id="ARBA00001933"/>
    </source>
</evidence>
<dbReference type="InterPro" id="IPR004839">
    <property type="entry name" value="Aminotransferase_I/II_large"/>
</dbReference>
<accession>A0A7K1S3U3</accession>
<dbReference type="PROSITE" id="PS00599">
    <property type="entry name" value="AA_TRANSFER_CLASS_2"/>
    <property type="match status" value="1"/>
</dbReference>
<dbReference type="Gene3D" id="3.40.640.10">
    <property type="entry name" value="Type I PLP-dependent aspartate aminotransferase-like (Major domain)"/>
    <property type="match status" value="1"/>
</dbReference>
<dbReference type="AlphaFoldDB" id="A0A7K1S3U3"/>
<dbReference type="InterPro" id="IPR001917">
    <property type="entry name" value="Aminotrans_II_pyridoxalP_BS"/>
</dbReference>
<gene>
    <name evidence="9" type="ORF">GO755_00505</name>
</gene>
<keyword evidence="5 9" id="KW-0808">Transferase</keyword>
<dbReference type="InterPro" id="IPR015424">
    <property type="entry name" value="PyrdxlP-dep_Trfase"/>
</dbReference>
<keyword evidence="4 9" id="KW-0032">Aminotransferase</keyword>
<protein>
    <submittedName>
        <fullName evidence="9">Aminotransferase class I/II-fold pyridoxal phosphate-dependent enzyme</fullName>
    </submittedName>
</protein>
<evidence type="ECO:0000256" key="6">
    <source>
        <dbReference type="ARBA" id="ARBA00022898"/>
    </source>
</evidence>
<evidence type="ECO:0000256" key="5">
    <source>
        <dbReference type="ARBA" id="ARBA00022679"/>
    </source>
</evidence>
<evidence type="ECO:0000313" key="10">
    <source>
        <dbReference type="Proteomes" id="UP000436006"/>
    </source>
</evidence>
<comment type="caution">
    <text evidence="9">The sequence shown here is derived from an EMBL/GenBank/DDBJ whole genome shotgun (WGS) entry which is preliminary data.</text>
</comment>
<keyword evidence="10" id="KW-1185">Reference proteome</keyword>
<evidence type="ECO:0000256" key="7">
    <source>
        <dbReference type="RuleBase" id="RU003693"/>
    </source>
</evidence>
<evidence type="ECO:0000256" key="3">
    <source>
        <dbReference type="ARBA" id="ARBA00007970"/>
    </source>
</evidence>
<comment type="similarity">
    <text evidence="3">Belongs to the class-II pyridoxal-phosphate-dependent aminotransferase family. Histidinol-phosphate aminotransferase subfamily.</text>
</comment>
<reference evidence="9 10" key="1">
    <citation type="submission" date="2019-12" db="EMBL/GenBank/DDBJ databases">
        <title>Spirosoma sp. HMF4905 genome sequencing and assembly.</title>
        <authorList>
            <person name="Kang H."/>
            <person name="Cha I."/>
            <person name="Kim H."/>
            <person name="Joh K."/>
        </authorList>
    </citation>
    <scope>NUCLEOTIDE SEQUENCE [LARGE SCALE GENOMIC DNA]</scope>
    <source>
        <strain evidence="9 10">HMF4905</strain>
    </source>
</reference>
<dbReference type="Pfam" id="PF00155">
    <property type="entry name" value="Aminotran_1_2"/>
    <property type="match status" value="1"/>
</dbReference>